<sequence length="239" mass="26845">MKYLILFYTTDGHTKVVAEAIAEEIRTKDAAAECTIEDLKVFMKRHPQTAEGIADMKQYDKVILGASVRYGYFAQEVHQFTQRYTAYLNSVTTGFFSVNMVARKPNKRTPETNPYTRKFLGSCPWRPTKIGVFAGALYYPRYSSFDRNMTRFIMKMTGGDTDPLLEKVYTDWDSVKAFTGEVVAMTAADIPAAQARGAEIAKAAAAVERRRRLFRLSFLGVAAGVAAVTMALRRRKLTS</sequence>
<feature type="transmembrane region" description="Helical" evidence="7">
    <location>
        <begin position="213"/>
        <end position="232"/>
    </location>
</feature>
<evidence type="ECO:0000259" key="8">
    <source>
        <dbReference type="Pfam" id="PF12724"/>
    </source>
</evidence>
<reference evidence="9" key="1">
    <citation type="journal article" date="2011" name="PLoS ONE">
        <title>Identification and Phylogenetic Analysis of Heme Synthesis Genes in Trypanosomatids and Their Bacterial Endosymbionts.</title>
        <authorList>
            <person name="Alves J.M.P."/>
            <person name="Voegtly L.J."/>
            <person name="Matveyev A.V."/>
            <person name="Lara A.M."/>
            <person name="da Silva F.M."/>
            <person name="Serrano M.G."/>
            <person name="Buck G.A."/>
            <person name="Teixeira M.M.G."/>
            <person name="Camargo E.P."/>
        </authorList>
    </citation>
    <scope>NUCLEOTIDE SEQUENCE</scope>
    <source>
        <strain evidence="9">TCC219</strain>
    </source>
</reference>
<dbReference type="GO" id="GO:0004729">
    <property type="term" value="F:oxygen-dependent protoporphyrinogen oxidase activity"/>
    <property type="evidence" value="ECO:0007669"/>
    <property type="project" value="UniProtKB-EC"/>
</dbReference>
<keyword evidence="3" id="KW-0547">Nucleotide-binding</keyword>
<dbReference type="SUPFAM" id="SSF52218">
    <property type="entry name" value="Flavoproteins"/>
    <property type="match status" value="1"/>
</dbReference>
<keyword evidence="7" id="KW-0812">Transmembrane</keyword>
<organism evidence="9">
    <name type="scientific">Strigomonas galati</name>
    <dbReference type="NCBI Taxonomy" id="1003336"/>
    <lineage>
        <taxon>Eukaryota</taxon>
        <taxon>Discoba</taxon>
        <taxon>Euglenozoa</taxon>
        <taxon>Kinetoplastea</taxon>
        <taxon>Metakinetoplastina</taxon>
        <taxon>Trypanosomatida</taxon>
        <taxon>Trypanosomatidae</taxon>
        <taxon>Strigomonadinae</taxon>
        <taxon>Strigomonas</taxon>
    </lineage>
</organism>
<protein>
    <submittedName>
        <fullName evidence="9">Protoporphyrinogen oxidase</fullName>
        <ecNumber evidence="9">1.3.3.4</ecNumber>
    </submittedName>
</protein>
<evidence type="ECO:0000256" key="4">
    <source>
        <dbReference type="ARBA" id="ARBA00023002"/>
    </source>
</evidence>
<dbReference type="InterPro" id="IPR052200">
    <property type="entry name" value="Protoporphyrinogen_IX_DH"/>
</dbReference>
<dbReference type="EC" id="1.3.3.4" evidence="9"/>
<keyword evidence="2" id="KW-0288">FMN</keyword>
<keyword evidence="5 7" id="KW-0472">Membrane</keyword>
<keyword evidence="4 9" id="KW-0560">Oxidoreductase</keyword>
<dbReference type="GO" id="GO:0010181">
    <property type="term" value="F:FMN binding"/>
    <property type="evidence" value="ECO:0007669"/>
    <property type="project" value="InterPro"/>
</dbReference>
<dbReference type="InterPro" id="IPR001226">
    <property type="entry name" value="Flavodoxin_CS"/>
</dbReference>
<keyword evidence="6" id="KW-0627">Porphyrin biosynthesis</keyword>
<keyword evidence="7" id="KW-1133">Transmembrane helix</keyword>
<dbReference type="EMBL" id="JF756643">
    <property type="protein sequence ID" value="AEM25301.1"/>
    <property type="molecule type" value="Genomic_DNA"/>
</dbReference>
<name>G1C9P8_9TRYP</name>
<evidence type="ECO:0000256" key="3">
    <source>
        <dbReference type="ARBA" id="ARBA00022741"/>
    </source>
</evidence>
<dbReference type="Gene3D" id="3.40.50.360">
    <property type="match status" value="1"/>
</dbReference>
<dbReference type="GO" id="GO:0006782">
    <property type="term" value="P:protoporphyrinogen IX biosynthetic process"/>
    <property type="evidence" value="ECO:0007669"/>
    <property type="project" value="InterPro"/>
</dbReference>
<dbReference type="HAMAP" id="MF_00853">
    <property type="entry name" value="HemG"/>
    <property type="match status" value="1"/>
</dbReference>
<dbReference type="PANTHER" id="PTHR38030:SF2">
    <property type="entry name" value="PROTOPORPHYRINOGEN IX DEHYDROGENASE [QUINONE]"/>
    <property type="match status" value="1"/>
</dbReference>
<dbReference type="PROSITE" id="PS00201">
    <property type="entry name" value="FLAVODOXIN"/>
    <property type="match status" value="1"/>
</dbReference>
<dbReference type="NCBIfam" id="NF008316">
    <property type="entry name" value="PRK11104.1"/>
    <property type="match status" value="1"/>
</dbReference>
<dbReference type="AlphaFoldDB" id="G1C9P8"/>
<gene>
    <name evidence="9" type="primary">PPOX</name>
</gene>
<keyword evidence="1" id="KW-0285">Flavoprotein</keyword>
<evidence type="ECO:0000256" key="2">
    <source>
        <dbReference type="ARBA" id="ARBA00022643"/>
    </source>
</evidence>
<dbReference type="GO" id="GO:0009055">
    <property type="term" value="F:electron transfer activity"/>
    <property type="evidence" value="ECO:0007669"/>
    <property type="project" value="InterPro"/>
</dbReference>
<proteinExistence type="inferred from homology"/>
<accession>G1C9P8</accession>
<evidence type="ECO:0000256" key="6">
    <source>
        <dbReference type="ARBA" id="ARBA00023244"/>
    </source>
</evidence>
<dbReference type="GO" id="GO:0070819">
    <property type="term" value="F:menaquinone-dependent protoporphyrinogen oxidase activity"/>
    <property type="evidence" value="ECO:0007669"/>
    <property type="project" value="InterPro"/>
</dbReference>
<evidence type="ECO:0000313" key="9">
    <source>
        <dbReference type="EMBL" id="AEM25301.1"/>
    </source>
</evidence>
<feature type="domain" description="Flavodoxin" evidence="8">
    <location>
        <begin position="4"/>
        <end position="162"/>
    </location>
</feature>
<evidence type="ECO:0000256" key="1">
    <source>
        <dbReference type="ARBA" id="ARBA00022630"/>
    </source>
</evidence>
<evidence type="ECO:0000256" key="5">
    <source>
        <dbReference type="ARBA" id="ARBA00023136"/>
    </source>
</evidence>
<dbReference type="InterPro" id="IPR029039">
    <property type="entry name" value="Flavoprotein-like_sf"/>
</dbReference>
<dbReference type="InterPro" id="IPR026816">
    <property type="entry name" value="Flavodoxin_dom"/>
</dbReference>
<dbReference type="Pfam" id="PF12724">
    <property type="entry name" value="Flavodoxin_5"/>
    <property type="match status" value="1"/>
</dbReference>
<dbReference type="PANTHER" id="PTHR38030">
    <property type="entry name" value="PROTOPORPHYRINOGEN IX DEHYDROGENASE [MENAQUINONE]"/>
    <property type="match status" value="1"/>
</dbReference>
<dbReference type="InterPro" id="IPR044264">
    <property type="entry name" value="HemG"/>
</dbReference>
<evidence type="ECO:0000256" key="7">
    <source>
        <dbReference type="SAM" id="Phobius"/>
    </source>
</evidence>